<dbReference type="Pfam" id="PF03976">
    <property type="entry name" value="PPK2"/>
    <property type="match status" value="1"/>
</dbReference>
<name>A0ABT9NC04_9ACTO</name>
<dbReference type="PANTHER" id="PTHR34383:SF3">
    <property type="entry name" value="POLYPHOSPHATE:AMP PHOSPHOTRANSFERASE"/>
    <property type="match status" value="1"/>
</dbReference>
<dbReference type="Gene3D" id="3.40.50.300">
    <property type="entry name" value="P-loop containing nucleotide triphosphate hydrolases"/>
    <property type="match status" value="1"/>
</dbReference>
<dbReference type="SUPFAM" id="SSF52540">
    <property type="entry name" value="P-loop containing nucleoside triphosphate hydrolases"/>
    <property type="match status" value="1"/>
</dbReference>
<dbReference type="PANTHER" id="PTHR34383">
    <property type="entry name" value="POLYPHOSPHATE:AMP PHOSPHOTRANSFERASE-RELATED"/>
    <property type="match status" value="1"/>
</dbReference>
<reference evidence="2 3" key="1">
    <citation type="submission" date="2023-07" db="EMBL/GenBank/DDBJ databases">
        <title>Sequencing the genomes of 1000 actinobacteria strains.</title>
        <authorList>
            <person name="Klenk H.-P."/>
        </authorList>
    </citation>
    <scope>NUCLEOTIDE SEQUENCE [LARGE SCALE GENOMIC DNA]</scope>
    <source>
        <strain evidence="2 3">DSM 102162</strain>
    </source>
</reference>
<proteinExistence type="predicted"/>
<evidence type="ECO:0000313" key="2">
    <source>
        <dbReference type="EMBL" id="MDP9801254.1"/>
    </source>
</evidence>
<dbReference type="EMBL" id="JAUSQW010000001">
    <property type="protein sequence ID" value="MDP9801254.1"/>
    <property type="molecule type" value="Genomic_DNA"/>
</dbReference>
<dbReference type="InterPro" id="IPR022300">
    <property type="entry name" value="PPK2-rel_1"/>
</dbReference>
<sequence>MAKAKWSALPTQTLRAGEGFSLADFDASATPGWSAGKAAAEKFMAARGELLSELQERFFANAKEGDPRKLLLVVQGLDTAGKGGIARHVLGMVDPQGVQLASFGVPTEEERAHHYLWRIERALPTPGKIGLFDRSHYEDVLVVRVENLVPQDVWEPRYEEINAWERNLVENENFTIIKVALMPSHAEQSVRLAERLARRDKWWKYNPSDVDTREKWPDYLEAYQAVLDRTSTDVAPWYVVPADHKWYARLAVTELLTQALIGFEQEWPVPEWDLTTEKKRLRSTMTKEERKATQAALDGTKKKVKGAIADFEKAVAKAVKGR</sequence>
<evidence type="ECO:0000259" key="1">
    <source>
        <dbReference type="Pfam" id="PF03976"/>
    </source>
</evidence>
<feature type="domain" description="Polyphosphate kinase-2-related" evidence="1">
    <location>
        <begin position="51"/>
        <end position="260"/>
    </location>
</feature>
<dbReference type="Proteomes" id="UP001235966">
    <property type="component" value="Unassembled WGS sequence"/>
</dbReference>
<keyword evidence="3" id="KW-1185">Reference proteome</keyword>
<dbReference type="NCBIfam" id="TIGR03709">
    <property type="entry name" value="PPK2_rel_1"/>
    <property type="match status" value="1"/>
</dbReference>
<dbReference type="InterPro" id="IPR027417">
    <property type="entry name" value="P-loop_NTPase"/>
</dbReference>
<protein>
    <submittedName>
        <fullName evidence="2">PPK2 family polyphosphate:nucleotide phosphotransferase</fullName>
    </submittedName>
</protein>
<organism evidence="2 3">
    <name type="scientific">Arcanobacterium wilhelmae</name>
    <dbReference type="NCBI Taxonomy" id="1803177"/>
    <lineage>
        <taxon>Bacteria</taxon>
        <taxon>Bacillati</taxon>
        <taxon>Actinomycetota</taxon>
        <taxon>Actinomycetes</taxon>
        <taxon>Actinomycetales</taxon>
        <taxon>Actinomycetaceae</taxon>
        <taxon>Arcanobacterium</taxon>
    </lineage>
</organism>
<gene>
    <name evidence="2" type="ORF">J2S49_001330</name>
</gene>
<comment type="caution">
    <text evidence="2">The sequence shown here is derived from an EMBL/GenBank/DDBJ whole genome shotgun (WGS) entry which is preliminary data.</text>
</comment>
<evidence type="ECO:0000313" key="3">
    <source>
        <dbReference type="Proteomes" id="UP001235966"/>
    </source>
</evidence>
<dbReference type="RefSeq" id="WP_278059104.1">
    <property type="nucleotide sequence ID" value="NZ_CP121247.1"/>
</dbReference>
<accession>A0ABT9NC04</accession>
<dbReference type="InterPro" id="IPR022488">
    <property type="entry name" value="PPK2-related"/>
</dbReference>